<dbReference type="InterPro" id="IPR053134">
    <property type="entry name" value="RNA-dir_DNA_polymerase"/>
</dbReference>
<dbReference type="OrthoDB" id="6776860at2759"/>
<comment type="caution">
    <text evidence="1">The sequence shown here is derived from an EMBL/GenBank/DDBJ whole genome shotgun (WGS) entry which is preliminary data.</text>
</comment>
<name>A0A9Q3CZ32_9BASI</name>
<accession>A0A9Q3CZ32</accession>
<evidence type="ECO:0008006" key="3">
    <source>
        <dbReference type="Google" id="ProtNLM"/>
    </source>
</evidence>
<dbReference type="PANTHER" id="PTHR24559:SF444">
    <property type="entry name" value="REVERSE TRANSCRIPTASE DOMAIN-CONTAINING PROTEIN"/>
    <property type="match status" value="1"/>
</dbReference>
<organism evidence="1 2">
    <name type="scientific">Austropuccinia psidii MF-1</name>
    <dbReference type="NCBI Taxonomy" id="1389203"/>
    <lineage>
        <taxon>Eukaryota</taxon>
        <taxon>Fungi</taxon>
        <taxon>Dikarya</taxon>
        <taxon>Basidiomycota</taxon>
        <taxon>Pucciniomycotina</taxon>
        <taxon>Pucciniomycetes</taxon>
        <taxon>Pucciniales</taxon>
        <taxon>Sphaerophragmiaceae</taxon>
        <taxon>Austropuccinia</taxon>
    </lineage>
</organism>
<evidence type="ECO:0000313" key="2">
    <source>
        <dbReference type="Proteomes" id="UP000765509"/>
    </source>
</evidence>
<dbReference type="PANTHER" id="PTHR24559">
    <property type="entry name" value="TRANSPOSON TY3-I GAG-POL POLYPROTEIN"/>
    <property type="match status" value="1"/>
</dbReference>
<sequence>MKEDLIEILFKYREAFFSDNEPLGAIEGHEVDIMLNVERTYPPLLKIPAYHASPRAREELRTHINELMKLGFLRRVGHNEEFEVTTPVSITCNDDVSMMVSDFRALSTYTIQDRYPIPRIHKTLTELYKARLVIYMDALKGFHQNVLTPHAKILFIISSHCGTYEYFMMPCEIKKVPSHHQRMLNKIFPHELSEEWLIIYVFDLIMCSES</sequence>
<dbReference type="SUPFAM" id="SSF56672">
    <property type="entry name" value="DNA/RNA polymerases"/>
    <property type="match status" value="1"/>
</dbReference>
<gene>
    <name evidence="1" type="ORF">O181_033354</name>
</gene>
<proteinExistence type="predicted"/>
<dbReference type="Gene3D" id="3.10.10.10">
    <property type="entry name" value="HIV Type 1 Reverse Transcriptase, subunit A, domain 1"/>
    <property type="match status" value="1"/>
</dbReference>
<dbReference type="EMBL" id="AVOT02012163">
    <property type="protein sequence ID" value="MBW0493639.1"/>
    <property type="molecule type" value="Genomic_DNA"/>
</dbReference>
<dbReference type="Gene3D" id="3.30.70.270">
    <property type="match status" value="1"/>
</dbReference>
<keyword evidence="2" id="KW-1185">Reference proteome</keyword>
<dbReference type="AlphaFoldDB" id="A0A9Q3CZ32"/>
<reference evidence="1" key="1">
    <citation type="submission" date="2021-03" db="EMBL/GenBank/DDBJ databases">
        <title>Draft genome sequence of rust myrtle Austropuccinia psidii MF-1, a brazilian biotype.</title>
        <authorList>
            <person name="Quecine M.C."/>
            <person name="Pachon D.M.R."/>
            <person name="Bonatelli M.L."/>
            <person name="Correr F.H."/>
            <person name="Franceschini L.M."/>
            <person name="Leite T.F."/>
            <person name="Margarido G.R.A."/>
            <person name="Almeida C.A."/>
            <person name="Ferrarezi J.A."/>
            <person name="Labate C.A."/>
        </authorList>
    </citation>
    <scope>NUCLEOTIDE SEQUENCE</scope>
    <source>
        <strain evidence="1">MF-1</strain>
    </source>
</reference>
<dbReference type="InterPro" id="IPR043128">
    <property type="entry name" value="Rev_trsase/Diguanyl_cyclase"/>
</dbReference>
<dbReference type="InterPro" id="IPR043502">
    <property type="entry name" value="DNA/RNA_pol_sf"/>
</dbReference>
<evidence type="ECO:0000313" key="1">
    <source>
        <dbReference type="EMBL" id="MBW0493639.1"/>
    </source>
</evidence>
<protein>
    <recommendedName>
        <fullName evidence="3">Reverse transcriptase domain-containing protein</fullName>
    </recommendedName>
</protein>
<dbReference type="Proteomes" id="UP000765509">
    <property type="component" value="Unassembled WGS sequence"/>
</dbReference>